<dbReference type="PANTHER" id="PTHR42713:SF3">
    <property type="entry name" value="TRANSCRIPTIONAL REGULATORY PROTEIN HPTR"/>
    <property type="match status" value="1"/>
</dbReference>
<dbReference type="SMART" id="SM00448">
    <property type="entry name" value="REC"/>
    <property type="match status" value="1"/>
</dbReference>
<evidence type="ECO:0000256" key="4">
    <source>
        <dbReference type="ARBA" id="ARBA00022553"/>
    </source>
</evidence>
<keyword evidence="8" id="KW-0804">Transcription</keyword>
<comment type="function">
    <text evidence="9">May play the central regulatory role in sporulation. It may be an element of the effector pathway responsible for the activation of sporulation genes in response to nutritional stress. Spo0A may act in concert with spo0H (a sigma factor) to control the expression of some genes that are critical to the sporulation process.</text>
</comment>
<keyword evidence="14" id="KW-1185">Reference proteome</keyword>
<dbReference type="InterPro" id="IPR011006">
    <property type="entry name" value="CheY-like_superfamily"/>
</dbReference>
<sequence length="519" mass="59085">MLKVLLVDDEVIIRQGLKKIIDWQSIGFEIAGEASNGDEAIELTEILSPDVVITDIRMAQSDGIELLRELKKRKTDCEIIVISGYDDFSYVQEAMAANAYSYLLKPVDIDKLYKIMGEVRDKIFAERKTKSEVMAYNTLLEEKITLKLLNGADYEKVVQDNPQYRFPDGNYMTALISIDRKSEPASEKTKAFLSLTEIIDYEVSISENHIIKCFVDNMKYALVISVKNDYCYDAAIKTLNNILTNFSAQTGFTVTIGISGIFRRANKLFRSYEQCNQVLAQKAIMGNNRIIDYILYRAGINGEPTINADAVISAMKSDDFNGARGILDEYFSDVIKRMNIPVSSVKSTVAETAIMIIKTFAPDSDTMMLMFGRIVKPILELEQIEIIVDIQNWLYEIIRSIESRSKIFSIETNNILVKETIALIHDKYDTHITLREAADALFVSTRHLSRCFKQETGMTFNDYLTLYRMRKADILIETGKYKISEAASLVGYSDAKYFSNLYREFKADRQIGVEKNKQA</sequence>
<keyword evidence="4 10" id="KW-0597">Phosphoprotein</keyword>
<evidence type="ECO:0000256" key="1">
    <source>
        <dbReference type="ARBA" id="ARBA00004496"/>
    </source>
</evidence>
<dbReference type="GO" id="GO:0003700">
    <property type="term" value="F:DNA-binding transcription factor activity"/>
    <property type="evidence" value="ECO:0007669"/>
    <property type="project" value="InterPro"/>
</dbReference>
<protein>
    <recommendedName>
        <fullName evidence="2">Stage 0 sporulation protein A homolog</fullName>
    </recommendedName>
</protein>
<dbReference type="RefSeq" id="WP_262431722.1">
    <property type="nucleotide sequence ID" value="NZ_JACRTE010000004.1"/>
</dbReference>
<dbReference type="CDD" id="cd17536">
    <property type="entry name" value="REC_YesN-like"/>
    <property type="match status" value="1"/>
</dbReference>
<evidence type="ECO:0000256" key="3">
    <source>
        <dbReference type="ARBA" id="ARBA00022490"/>
    </source>
</evidence>
<dbReference type="EMBL" id="JACRTE010000004">
    <property type="protein sequence ID" value="MBC8596194.1"/>
    <property type="molecule type" value="Genomic_DNA"/>
</dbReference>
<evidence type="ECO:0000259" key="12">
    <source>
        <dbReference type="PROSITE" id="PS50110"/>
    </source>
</evidence>
<evidence type="ECO:0000313" key="14">
    <source>
        <dbReference type="Proteomes" id="UP000647416"/>
    </source>
</evidence>
<organism evidence="13 14">
    <name type="scientific">Qingrenia yutianensis</name>
    <dbReference type="NCBI Taxonomy" id="2763676"/>
    <lineage>
        <taxon>Bacteria</taxon>
        <taxon>Bacillati</taxon>
        <taxon>Bacillota</taxon>
        <taxon>Clostridia</taxon>
        <taxon>Eubacteriales</taxon>
        <taxon>Oscillospiraceae</taxon>
        <taxon>Qingrenia</taxon>
    </lineage>
</organism>
<dbReference type="SUPFAM" id="SSF46689">
    <property type="entry name" value="Homeodomain-like"/>
    <property type="match status" value="1"/>
</dbReference>
<proteinExistence type="predicted"/>
<dbReference type="PROSITE" id="PS01124">
    <property type="entry name" value="HTH_ARAC_FAMILY_2"/>
    <property type="match status" value="1"/>
</dbReference>
<dbReference type="SUPFAM" id="SSF52172">
    <property type="entry name" value="CheY-like"/>
    <property type="match status" value="1"/>
</dbReference>
<dbReference type="InterPro" id="IPR009057">
    <property type="entry name" value="Homeodomain-like_sf"/>
</dbReference>
<dbReference type="PANTHER" id="PTHR42713">
    <property type="entry name" value="HISTIDINE KINASE-RELATED"/>
    <property type="match status" value="1"/>
</dbReference>
<dbReference type="PROSITE" id="PS50110">
    <property type="entry name" value="RESPONSE_REGULATORY"/>
    <property type="match status" value="1"/>
</dbReference>
<gene>
    <name evidence="13" type="ORF">H8706_04830</name>
</gene>
<dbReference type="Pfam" id="PF00072">
    <property type="entry name" value="Response_reg"/>
    <property type="match status" value="1"/>
</dbReference>
<feature type="domain" description="HTH araC/xylS-type" evidence="11">
    <location>
        <begin position="418"/>
        <end position="504"/>
    </location>
</feature>
<keyword evidence="5" id="KW-0902">Two-component regulatory system</keyword>
<dbReference type="InterPro" id="IPR051552">
    <property type="entry name" value="HptR"/>
</dbReference>
<feature type="domain" description="Response regulatory" evidence="12">
    <location>
        <begin position="3"/>
        <end position="120"/>
    </location>
</feature>
<accession>A0A926FCZ3</accession>
<dbReference type="Proteomes" id="UP000647416">
    <property type="component" value="Unassembled WGS sequence"/>
</dbReference>
<dbReference type="Gene3D" id="1.10.10.60">
    <property type="entry name" value="Homeodomain-like"/>
    <property type="match status" value="2"/>
</dbReference>
<keyword evidence="6" id="KW-0805">Transcription regulation</keyword>
<evidence type="ECO:0000256" key="10">
    <source>
        <dbReference type="PROSITE-ProRule" id="PRU00169"/>
    </source>
</evidence>
<reference evidence="13" key="1">
    <citation type="submission" date="2020-08" db="EMBL/GenBank/DDBJ databases">
        <title>Genome public.</title>
        <authorList>
            <person name="Liu C."/>
            <person name="Sun Q."/>
        </authorList>
    </citation>
    <scope>NUCLEOTIDE SEQUENCE</scope>
    <source>
        <strain evidence="13">NSJ-50</strain>
    </source>
</reference>
<dbReference type="Gene3D" id="3.40.50.2300">
    <property type="match status" value="1"/>
</dbReference>
<evidence type="ECO:0000259" key="11">
    <source>
        <dbReference type="PROSITE" id="PS01124"/>
    </source>
</evidence>
<evidence type="ECO:0000256" key="6">
    <source>
        <dbReference type="ARBA" id="ARBA00023015"/>
    </source>
</evidence>
<dbReference type="GO" id="GO:0043565">
    <property type="term" value="F:sequence-specific DNA binding"/>
    <property type="evidence" value="ECO:0007669"/>
    <property type="project" value="InterPro"/>
</dbReference>
<keyword evidence="7" id="KW-0238">DNA-binding</keyword>
<dbReference type="GO" id="GO:0000160">
    <property type="term" value="P:phosphorelay signal transduction system"/>
    <property type="evidence" value="ECO:0007669"/>
    <property type="project" value="UniProtKB-KW"/>
</dbReference>
<feature type="modified residue" description="4-aspartylphosphate" evidence="10">
    <location>
        <position position="55"/>
    </location>
</feature>
<dbReference type="InterPro" id="IPR018060">
    <property type="entry name" value="HTH_AraC"/>
</dbReference>
<evidence type="ECO:0000313" key="13">
    <source>
        <dbReference type="EMBL" id="MBC8596194.1"/>
    </source>
</evidence>
<keyword evidence="3" id="KW-0963">Cytoplasm</keyword>
<dbReference type="AlphaFoldDB" id="A0A926FCZ3"/>
<comment type="caution">
    <text evidence="13">The sequence shown here is derived from an EMBL/GenBank/DDBJ whole genome shotgun (WGS) entry which is preliminary data.</text>
</comment>
<evidence type="ECO:0000256" key="7">
    <source>
        <dbReference type="ARBA" id="ARBA00023125"/>
    </source>
</evidence>
<evidence type="ECO:0000256" key="2">
    <source>
        <dbReference type="ARBA" id="ARBA00018672"/>
    </source>
</evidence>
<name>A0A926FCZ3_9FIRM</name>
<dbReference type="InterPro" id="IPR001789">
    <property type="entry name" value="Sig_transdc_resp-reg_receiver"/>
</dbReference>
<comment type="subcellular location">
    <subcellularLocation>
        <location evidence="1">Cytoplasm</location>
    </subcellularLocation>
</comment>
<dbReference type="GO" id="GO:0005737">
    <property type="term" value="C:cytoplasm"/>
    <property type="evidence" value="ECO:0007669"/>
    <property type="project" value="UniProtKB-SubCell"/>
</dbReference>
<evidence type="ECO:0000256" key="8">
    <source>
        <dbReference type="ARBA" id="ARBA00023163"/>
    </source>
</evidence>
<evidence type="ECO:0000256" key="5">
    <source>
        <dbReference type="ARBA" id="ARBA00023012"/>
    </source>
</evidence>
<evidence type="ECO:0000256" key="9">
    <source>
        <dbReference type="ARBA" id="ARBA00024867"/>
    </source>
</evidence>
<dbReference type="Pfam" id="PF12833">
    <property type="entry name" value="HTH_18"/>
    <property type="match status" value="1"/>
</dbReference>
<dbReference type="SMART" id="SM00342">
    <property type="entry name" value="HTH_ARAC"/>
    <property type="match status" value="1"/>
</dbReference>